<protein>
    <submittedName>
        <fullName evidence="2">Uncharacterized protein</fullName>
    </submittedName>
</protein>
<feature type="region of interest" description="Disordered" evidence="1">
    <location>
        <begin position="144"/>
        <end position="176"/>
    </location>
</feature>
<evidence type="ECO:0000313" key="3">
    <source>
        <dbReference type="Proteomes" id="UP000401081"/>
    </source>
</evidence>
<dbReference type="InterPro" id="IPR047777">
    <property type="entry name" value="LapA-like_RM"/>
</dbReference>
<reference evidence="2 3" key="1">
    <citation type="submission" date="2019-03" db="EMBL/GenBank/DDBJ databases">
        <authorList>
            <consortium name="Pathogen Informatics"/>
        </authorList>
    </citation>
    <scope>NUCLEOTIDE SEQUENCE [LARGE SCALE GENOMIC DNA]</scope>
    <source>
        <strain evidence="2 3">NCTC12993</strain>
    </source>
</reference>
<sequence length="176" mass="19132">MKGDDSDERCSGTIKAIIGQVFAISPDGSRRLLVEGDKILAGEQLETGANGAVTLTLPDGKTLDLGRDRPLGWHPQYCRNPKCHRPNGHCSDTASHCRRSGSYTNSLKPLPQARKPQLGSGEPGAGGAHTHVILDLTGEIVDPTAGYPTEGLDFPDTPIAEELHHPRSRRKRDRWR</sequence>
<keyword evidence="3" id="KW-1185">Reference proteome</keyword>
<dbReference type="EMBL" id="CAADJD010000006">
    <property type="protein sequence ID" value="VFS56481.1"/>
    <property type="molecule type" value="Genomic_DNA"/>
</dbReference>
<dbReference type="NCBIfam" id="NF033682">
    <property type="entry name" value="retention_LapA"/>
    <property type="match status" value="1"/>
</dbReference>
<accession>A0A485A8B4</accession>
<feature type="compositionally biased region" description="Basic residues" evidence="1">
    <location>
        <begin position="166"/>
        <end position="176"/>
    </location>
</feature>
<proteinExistence type="predicted"/>
<evidence type="ECO:0000256" key="1">
    <source>
        <dbReference type="SAM" id="MobiDB-lite"/>
    </source>
</evidence>
<feature type="region of interest" description="Disordered" evidence="1">
    <location>
        <begin position="98"/>
        <end position="129"/>
    </location>
</feature>
<name>A0A485A8B4_KLUCR</name>
<dbReference type="AlphaFoldDB" id="A0A485A8B4"/>
<evidence type="ECO:0000313" key="2">
    <source>
        <dbReference type="EMBL" id="VFS56481.1"/>
    </source>
</evidence>
<dbReference type="Proteomes" id="UP000401081">
    <property type="component" value="Unassembled WGS sequence"/>
</dbReference>
<organism evidence="2 3">
    <name type="scientific">Kluyvera cryocrescens</name>
    <name type="common">Kluyvera citrophila</name>
    <dbReference type="NCBI Taxonomy" id="580"/>
    <lineage>
        <taxon>Bacteria</taxon>
        <taxon>Pseudomonadati</taxon>
        <taxon>Pseudomonadota</taxon>
        <taxon>Gammaproteobacteria</taxon>
        <taxon>Enterobacterales</taxon>
        <taxon>Enterobacteriaceae</taxon>
        <taxon>Kluyvera</taxon>
    </lineage>
</organism>
<gene>
    <name evidence="2" type="ORF">NCTC12993_00452</name>
</gene>